<accession>A0A918IRY6</accession>
<comment type="caution">
    <text evidence="2">The sequence shown here is derived from an EMBL/GenBank/DDBJ whole genome shotgun (WGS) entry which is preliminary data.</text>
</comment>
<dbReference type="InterPro" id="IPR005135">
    <property type="entry name" value="Endo/exonuclease/phosphatase"/>
</dbReference>
<dbReference type="Proteomes" id="UP000634668">
    <property type="component" value="Unassembled WGS sequence"/>
</dbReference>
<dbReference type="EMBL" id="BMWP01000004">
    <property type="protein sequence ID" value="GGW26210.1"/>
    <property type="molecule type" value="Genomic_DNA"/>
</dbReference>
<dbReference type="InterPro" id="IPR036691">
    <property type="entry name" value="Endo/exonu/phosph_ase_sf"/>
</dbReference>
<sequence length="297" mass="33735">MDNLVRIQLNYIFKGPGSFRDLLFSIHFLNFKITIMKLTWIKLLHIGAILASIPKVNAQTDTLRIMSFNILHGATVKNDFNLDTLAGVINSYQPHLVALQEVDFKTKRAKEYDLPTELGHRTKMASLFGRAMYYDGGEYGEGVLSKFTFVETENFALPHLPTSEPRAALITRVRTKKGNIIQFVATHLDHLEDNTDRVMQAKALVEKLKDSPYPTILAGDLNAQPKDESIKLLLAEFTKPETPNAYLPTWPSDNPRINIDHILYNVPQKWKVTDYQVLCENYATDHCVVMATLVFTP</sequence>
<dbReference type="GO" id="GO:0006506">
    <property type="term" value="P:GPI anchor biosynthetic process"/>
    <property type="evidence" value="ECO:0007669"/>
    <property type="project" value="TreeGrafter"/>
</dbReference>
<keyword evidence="3" id="KW-1185">Reference proteome</keyword>
<dbReference type="AlphaFoldDB" id="A0A918IRY6"/>
<dbReference type="PANTHER" id="PTHR14859">
    <property type="entry name" value="CALCOFLUOR WHITE HYPERSENSITIVE PROTEIN PRECURSOR"/>
    <property type="match status" value="1"/>
</dbReference>
<dbReference type="Gene3D" id="3.60.10.10">
    <property type="entry name" value="Endonuclease/exonuclease/phosphatase"/>
    <property type="match status" value="1"/>
</dbReference>
<evidence type="ECO:0000313" key="2">
    <source>
        <dbReference type="EMBL" id="GGW26210.1"/>
    </source>
</evidence>
<name>A0A918IRY6_9FLAO</name>
<protein>
    <recommendedName>
        <fullName evidence="1">Endonuclease/exonuclease/phosphatase domain-containing protein</fullName>
    </recommendedName>
</protein>
<gene>
    <name evidence="2" type="ORF">GCM10007383_09040</name>
</gene>
<proteinExistence type="predicted"/>
<evidence type="ECO:0000313" key="3">
    <source>
        <dbReference type="Proteomes" id="UP000634668"/>
    </source>
</evidence>
<evidence type="ECO:0000259" key="1">
    <source>
        <dbReference type="Pfam" id="PF03372"/>
    </source>
</evidence>
<dbReference type="GO" id="GO:0016020">
    <property type="term" value="C:membrane"/>
    <property type="evidence" value="ECO:0007669"/>
    <property type="project" value="GOC"/>
</dbReference>
<dbReference type="SUPFAM" id="SSF56219">
    <property type="entry name" value="DNase I-like"/>
    <property type="match status" value="1"/>
</dbReference>
<dbReference type="GO" id="GO:0003824">
    <property type="term" value="F:catalytic activity"/>
    <property type="evidence" value="ECO:0007669"/>
    <property type="project" value="InterPro"/>
</dbReference>
<feature type="domain" description="Endonuclease/exonuclease/phosphatase" evidence="1">
    <location>
        <begin position="66"/>
        <end position="273"/>
    </location>
</feature>
<dbReference type="PANTHER" id="PTHR14859:SF15">
    <property type="entry name" value="ENDONUCLEASE_EXONUCLEASE_PHOSPHATASE DOMAIN-CONTAINING PROTEIN"/>
    <property type="match status" value="1"/>
</dbReference>
<dbReference type="InterPro" id="IPR051916">
    <property type="entry name" value="GPI-anchor_lipid_remodeler"/>
</dbReference>
<reference evidence="2" key="1">
    <citation type="journal article" date="2014" name="Int. J. Syst. Evol. Microbiol.">
        <title>Complete genome sequence of Corynebacterium casei LMG S-19264T (=DSM 44701T), isolated from a smear-ripened cheese.</title>
        <authorList>
            <consortium name="US DOE Joint Genome Institute (JGI-PGF)"/>
            <person name="Walter F."/>
            <person name="Albersmeier A."/>
            <person name="Kalinowski J."/>
            <person name="Ruckert C."/>
        </authorList>
    </citation>
    <scope>NUCLEOTIDE SEQUENCE</scope>
    <source>
        <strain evidence="2">KCTC 12113</strain>
    </source>
</reference>
<reference evidence="2" key="2">
    <citation type="submission" date="2020-09" db="EMBL/GenBank/DDBJ databases">
        <authorList>
            <person name="Sun Q."/>
            <person name="Kim S."/>
        </authorList>
    </citation>
    <scope>NUCLEOTIDE SEQUENCE</scope>
    <source>
        <strain evidence="2">KCTC 12113</strain>
    </source>
</reference>
<dbReference type="Pfam" id="PF03372">
    <property type="entry name" value="Exo_endo_phos"/>
    <property type="match status" value="1"/>
</dbReference>
<organism evidence="2 3">
    <name type="scientific">Arenibacter certesii</name>
    <dbReference type="NCBI Taxonomy" id="228955"/>
    <lineage>
        <taxon>Bacteria</taxon>
        <taxon>Pseudomonadati</taxon>
        <taxon>Bacteroidota</taxon>
        <taxon>Flavobacteriia</taxon>
        <taxon>Flavobacteriales</taxon>
        <taxon>Flavobacteriaceae</taxon>
        <taxon>Arenibacter</taxon>
    </lineage>
</organism>